<dbReference type="EMBL" id="BLLH01000002">
    <property type="protein sequence ID" value="GFH40200.1"/>
    <property type="molecule type" value="Genomic_DNA"/>
</dbReference>
<comment type="caution">
    <text evidence="1">The sequence shown here is derived from an EMBL/GenBank/DDBJ whole genome shotgun (WGS) entry which is preliminary data.</text>
</comment>
<dbReference type="Proteomes" id="UP000475928">
    <property type="component" value="Unassembled WGS sequence"/>
</dbReference>
<dbReference type="SUPFAM" id="SSF54637">
    <property type="entry name" value="Thioesterase/thiol ester dehydrase-isomerase"/>
    <property type="match status" value="1"/>
</dbReference>
<dbReference type="PANTHER" id="PTHR43664">
    <property type="entry name" value="MONOAMINE OXIDASE-RELATED"/>
    <property type="match status" value="1"/>
</dbReference>
<dbReference type="PANTHER" id="PTHR43664:SF1">
    <property type="entry name" value="BETA-METHYLMALYL-COA DEHYDRATASE"/>
    <property type="match status" value="1"/>
</dbReference>
<gene>
    <name evidence="1" type="ORF">Hs20B_05980</name>
</gene>
<evidence type="ECO:0000313" key="1">
    <source>
        <dbReference type="EMBL" id="GFH40200.1"/>
    </source>
</evidence>
<evidence type="ECO:0000313" key="2">
    <source>
        <dbReference type="Proteomes" id="UP000475928"/>
    </source>
</evidence>
<sequence length="162" mass="18168">MNLQNQDIKIGKTIDELVEGETFSLSETIKNREILLYLGLTNDDNPLYSQYDYVKELGLTKPVVPTALIFGIITSTINKHLPGPGSHVVNVNLNLIEKIFRNDLLSFNFEIIKIDTNKDFVTINIEIVRNDERIADAIVLVQPPLKDQNVPTTSTSSEDLNG</sequence>
<dbReference type="RefSeq" id="WP_172355512.1">
    <property type="nucleotide sequence ID" value="NZ_BLLH01000002.1"/>
</dbReference>
<accession>A0A6A0B4D6</accession>
<organism evidence="1 2">
    <name type="scientific">Pseudolactococcus insecticola</name>
    <dbReference type="NCBI Taxonomy" id="2709158"/>
    <lineage>
        <taxon>Bacteria</taxon>
        <taxon>Bacillati</taxon>
        <taxon>Bacillota</taxon>
        <taxon>Bacilli</taxon>
        <taxon>Lactobacillales</taxon>
        <taxon>Streptococcaceae</taxon>
        <taxon>Pseudolactococcus</taxon>
    </lineage>
</organism>
<name>A0A6A0B4D6_9LACT</name>
<protein>
    <submittedName>
        <fullName evidence="1">Dehydratase</fullName>
    </submittedName>
</protein>
<dbReference type="AlphaFoldDB" id="A0A6A0B4D6"/>
<keyword evidence="2" id="KW-1185">Reference proteome</keyword>
<proteinExistence type="predicted"/>
<dbReference type="Gene3D" id="3.10.129.10">
    <property type="entry name" value="Hotdog Thioesterase"/>
    <property type="match status" value="1"/>
</dbReference>
<dbReference type="InterPro" id="IPR052342">
    <property type="entry name" value="MCH/BMMD"/>
</dbReference>
<reference evidence="1 2" key="1">
    <citation type="submission" date="2020-02" db="EMBL/GenBank/DDBJ databases">
        <title>Draft genome sequence of Lactococcus sp. Hs20B0-1.</title>
        <authorList>
            <person name="Noda S."/>
            <person name="Yuki M."/>
            <person name="Ohkuma M."/>
        </authorList>
    </citation>
    <scope>NUCLEOTIDE SEQUENCE [LARGE SCALE GENOMIC DNA]</scope>
    <source>
        <strain evidence="1 2">Hs20B0-1</strain>
    </source>
</reference>
<dbReference type="InterPro" id="IPR029069">
    <property type="entry name" value="HotDog_dom_sf"/>
</dbReference>